<name>A0A0S2W1M8_9FIRM</name>
<sequence>MRTYLEEGTRLVEKLSTQVDAVVNAGHVSNEEGIARIKAVKEALGGIVALPRPSLEQVMEFRALYDGARQMEQQE</sequence>
<dbReference type="STRING" id="1297617.IB211_00839"/>
<evidence type="ECO:0000313" key="2">
    <source>
        <dbReference type="Proteomes" id="UP000064844"/>
    </source>
</evidence>
<dbReference type="Proteomes" id="UP000064844">
    <property type="component" value="Chromosome"/>
</dbReference>
<protein>
    <submittedName>
        <fullName evidence="1">Uncharacterized protein</fullName>
    </submittedName>
</protein>
<dbReference type="EMBL" id="CP011307">
    <property type="protein sequence ID" value="ALP93233.1"/>
    <property type="molecule type" value="Genomic_DNA"/>
</dbReference>
<dbReference type="AlphaFoldDB" id="A0A0S2W1M8"/>
<dbReference type="KEGG" id="ibu:IB211_00839"/>
<organism evidence="1 2">
    <name type="scientific">Intestinimonas butyriciproducens</name>
    <dbReference type="NCBI Taxonomy" id="1297617"/>
    <lineage>
        <taxon>Bacteria</taxon>
        <taxon>Bacillati</taxon>
        <taxon>Bacillota</taxon>
        <taxon>Clostridia</taxon>
        <taxon>Eubacteriales</taxon>
        <taxon>Intestinimonas</taxon>
    </lineage>
</organism>
<reference evidence="2" key="2">
    <citation type="submission" date="2015-04" db="EMBL/GenBank/DDBJ databases">
        <title>A butyrogenic pathway from the amino acid lysine in a human gut commensal.</title>
        <authorList>
            <person name="de Vos W.M."/>
            <person name="Bui N.T.P."/>
            <person name="Plugge C.M."/>
            <person name="Ritari J."/>
        </authorList>
    </citation>
    <scope>NUCLEOTIDE SEQUENCE [LARGE SCALE GENOMIC DNA]</scope>
    <source>
        <strain evidence="2">AF211</strain>
    </source>
</reference>
<dbReference type="RefSeq" id="WP_279204399.1">
    <property type="nucleotide sequence ID" value="NZ_CALICV010000125.1"/>
</dbReference>
<reference evidence="1 2" key="1">
    <citation type="journal article" date="2015" name="Nat. Commun.">
        <title>Production of butyrate from lysine and the Amadori product fructoselysine by a human gut commensal.</title>
        <authorList>
            <person name="Bui T.P."/>
            <person name="Ritari J."/>
            <person name="Boeren S."/>
            <person name="de Waard P."/>
            <person name="Plugge C.M."/>
            <person name="de Vos W.M."/>
        </authorList>
    </citation>
    <scope>NUCLEOTIDE SEQUENCE [LARGE SCALE GENOMIC DNA]</scope>
    <source>
        <strain evidence="1 2">AF211</strain>
    </source>
</reference>
<keyword evidence="2" id="KW-1185">Reference proteome</keyword>
<gene>
    <name evidence="1" type="ORF">IB211_00839</name>
</gene>
<proteinExistence type="predicted"/>
<evidence type="ECO:0000313" key="1">
    <source>
        <dbReference type="EMBL" id="ALP93233.1"/>
    </source>
</evidence>
<accession>A0A0S2W1M8</accession>